<feature type="signal peptide" evidence="1">
    <location>
        <begin position="1"/>
        <end position="22"/>
    </location>
</feature>
<evidence type="ECO:0000256" key="1">
    <source>
        <dbReference type="SAM" id="SignalP"/>
    </source>
</evidence>
<protein>
    <submittedName>
        <fullName evidence="2">Putative secreted protein</fullName>
    </submittedName>
</protein>
<organism evidence="2">
    <name type="scientific">Rhipicephalus microplus</name>
    <name type="common">Cattle tick</name>
    <name type="synonym">Boophilus microplus</name>
    <dbReference type="NCBI Taxonomy" id="6941"/>
    <lineage>
        <taxon>Eukaryota</taxon>
        <taxon>Metazoa</taxon>
        <taxon>Ecdysozoa</taxon>
        <taxon>Arthropoda</taxon>
        <taxon>Chelicerata</taxon>
        <taxon>Arachnida</taxon>
        <taxon>Acari</taxon>
        <taxon>Parasitiformes</taxon>
        <taxon>Ixodida</taxon>
        <taxon>Ixodoidea</taxon>
        <taxon>Ixodidae</taxon>
        <taxon>Rhipicephalinae</taxon>
        <taxon>Rhipicephalus</taxon>
        <taxon>Boophilus</taxon>
    </lineage>
</organism>
<dbReference type="EMBL" id="GIKN01002367">
    <property type="protein sequence ID" value="NIE44640.1"/>
    <property type="molecule type" value="Transcribed_RNA"/>
</dbReference>
<name>A0A6G5A3A3_RHIMP</name>
<reference evidence="2" key="1">
    <citation type="submission" date="2020-03" db="EMBL/GenBank/DDBJ databases">
        <title>A transcriptome and proteome of the tick Rhipicephalus microplus shaped by the genetic composition of its hosts and developmental stage.</title>
        <authorList>
            <person name="Garcia G.R."/>
            <person name="Ribeiro J.M.C."/>
            <person name="Maruyama S.R."/>
            <person name="Gardinasse L.G."/>
            <person name="Nelson K."/>
            <person name="Ferreira B.R."/>
            <person name="Andrade T.G."/>
            <person name="Santos I.K.F.M."/>
        </authorList>
    </citation>
    <scope>NUCLEOTIDE SEQUENCE</scope>
    <source>
        <strain evidence="2">NSGR</strain>
        <tissue evidence="2">Salivary glands</tissue>
    </source>
</reference>
<feature type="chain" id="PRO_5026239242" evidence="1">
    <location>
        <begin position="23"/>
        <end position="88"/>
    </location>
</feature>
<accession>A0A6G5A3A3</accession>
<dbReference type="AlphaFoldDB" id="A0A6G5A3A3"/>
<sequence length="88" mass="9094">MTTLLLTRLLGATLLLATLVLGQGTGGKAICDKQAIAGATGALQISMERCPHNTGRNPIDLGLIKAPVTQRAPGSLHVLALELPQLSK</sequence>
<keyword evidence="1" id="KW-0732">Signal</keyword>
<proteinExistence type="predicted"/>
<evidence type="ECO:0000313" key="2">
    <source>
        <dbReference type="EMBL" id="NIE44640.1"/>
    </source>
</evidence>